<name>A0A8H6RTR4_9PEZI</name>
<evidence type="ECO:0000256" key="4">
    <source>
        <dbReference type="ARBA" id="ARBA00023110"/>
    </source>
</evidence>
<dbReference type="AlphaFoldDB" id="A0A8H6RTR4"/>
<dbReference type="InterPro" id="IPR046357">
    <property type="entry name" value="PPIase_dom_sf"/>
</dbReference>
<comment type="function">
    <text evidence="2">PPIases accelerate the folding of proteins. It catalyzes the cis-trans isomerization of proline imidic peptide bonds in oligopeptides.</text>
</comment>
<dbReference type="InterPro" id="IPR001179">
    <property type="entry name" value="PPIase_FKBP_dom"/>
</dbReference>
<keyword evidence="7" id="KW-0732">Signal</keyword>
<dbReference type="EMBL" id="JABCIY010000019">
    <property type="protein sequence ID" value="KAF7197208.1"/>
    <property type="molecule type" value="Genomic_DNA"/>
</dbReference>
<sequence length="143" mass="15338">MKFTTVATALGLLFAGVSALDKPLDIDITEAKTCGEDEKTKKGDKVEMHYRGTLEDTGYEFDASYNRGTPLSFTVGKGQVIKGWDEGLIGMCIGDKRKLTIQPEYGYGASGVGPIPGNAVLIFETELVSINGKKAEAAKNDEL</sequence>
<dbReference type="SUPFAM" id="SSF54534">
    <property type="entry name" value="FKBP-like"/>
    <property type="match status" value="1"/>
</dbReference>
<dbReference type="InterPro" id="IPR044609">
    <property type="entry name" value="FKBP2/11"/>
</dbReference>
<evidence type="ECO:0000313" key="9">
    <source>
        <dbReference type="EMBL" id="KAF7197208.1"/>
    </source>
</evidence>
<keyword evidence="10" id="KW-1185">Reference proteome</keyword>
<reference evidence="9" key="1">
    <citation type="submission" date="2020-04" db="EMBL/GenBank/DDBJ databases">
        <title>Draft genome resource of the tomato pathogen Pseudocercospora fuligena.</title>
        <authorList>
            <person name="Zaccaron A."/>
        </authorList>
    </citation>
    <scope>NUCLEOTIDE SEQUENCE</scope>
    <source>
        <strain evidence="9">PF001</strain>
    </source>
</reference>
<dbReference type="Gene3D" id="3.10.50.40">
    <property type="match status" value="1"/>
</dbReference>
<evidence type="ECO:0000256" key="2">
    <source>
        <dbReference type="ARBA" id="ARBA00002388"/>
    </source>
</evidence>
<accession>A0A8H6RTR4</accession>
<comment type="catalytic activity">
    <reaction evidence="1 6">
        <text>[protein]-peptidylproline (omega=180) = [protein]-peptidylproline (omega=0)</text>
        <dbReference type="Rhea" id="RHEA:16237"/>
        <dbReference type="Rhea" id="RHEA-COMP:10747"/>
        <dbReference type="Rhea" id="RHEA-COMP:10748"/>
        <dbReference type="ChEBI" id="CHEBI:83833"/>
        <dbReference type="ChEBI" id="CHEBI:83834"/>
        <dbReference type="EC" id="5.2.1.8"/>
    </reaction>
</comment>
<dbReference type="Pfam" id="PF00254">
    <property type="entry name" value="FKBP_C"/>
    <property type="match status" value="1"/>
</dbReference>
<evidence type="ECO:0000256" key="3">
    <source>
        <dbReference type="ARBA" id="ARBA00013194"/>
    </source>
</evidence>
<comment type="caution">
    <text evidence="9">The sequence shown here is derived from an EMBL/GenBank/DDBJ whole genome shotgun (WGS) entry which is preliminary data.</text>
</comment>
<dbReference type="PANTHER" id="PTHR45779">
    <property type="entry name" value="PEPTIDYLPROLYL ISOMERASE"/>
    <property type="match status" value="1"/>
</dbReference>
<evidence type="ECO:0000256" key="7">
    <source>
        <dbReference type="SAM" id="SignalP"/>
    </source>
</evidence>
<evidence type="ECO:0000259" key="8">
    <source>
        <dbReference type="PROSITE" id="PS50059"/>
    </source>
</evidence>
<feature type="signal peptide" evidence="7">
    <location>
        <begin position="1"/>
        <end position="19"/>
    </location>
</feature>
<dbReference type="PANTHER" id="PTHR45779:SF7">
    <property type="entry name" value="PEPTIDYLPROLYL ISOMERASE"/>
    <property type="match status" value="1"/>
</dbReference>
<evidence type="ECO:0000256" key="6">
    <source>
        <dbReference type="PROSITE-ProRule" id="PRU00277"/>
    </source>
</evidence>
<dbReference type="EC" id="5.2.1.8" evidence="3 6"/>
<keyword evidence="5 6" id="KW-0413">Isomerase</keyword>
<organism evidence="9 10">
    <name type="scientific">Pseudocercospora fuligena</name>
    <dbReference type="NCBI Taxonomy" id="685502"/>
    <lineage>
        <taxon>Eukaryota</taxon>
        <taxon>Fungi</taxon>
        <taxon>Dikarya</taxon>
        <taxon>Ascomycota</taxon>
        <taxon>Pezizomycotina</taxon>
        <taxon>Dothideomycetes</taxon>
        <taxon>Dothideomycetidae</taxon>
        <taxon>Mycosphaerellales</taxon>
        <taxon>Mycosphaerellaceae</taxon>
        <taxon>Pseudocercospora</taxon>
    </lineage>
</organism>
<dbReference type="OrthoDB" id="1902587at2759"/>
<protein>
    <recommendedName>
        <fullName evidence="3 6">peptidylprolyl isomerase</fullName>
        <ecNumber evidence="3 6">5.2.1.8</ecNumber>
    </recommendedName>
</protein>
<evidence type="ECO:0000313" key="10">
    <source>
        <dbReference type="Proteomes" id="UP000660729"/>
    </source>
</evidence>
<dbReference type="FunFam" id="3.10.50.40:FF:000006">
    <property type="entry name" value="Peptidyl-prolyl cis-trans isomerase"/>
    <property type="match status" value="1"/>
</dbReference>
<feature type="domain" description="PPIase FKBP-type" evidence="8">
    <location>
        <begin position="43"/>
        <end position="131"/>
    </location>
</feature>
<feature type="chain" id="PRO_5034825309" description="peptidylprolyl isomerase" evidence="7">
    <location>
        <begin position="20"/>
        <end position="143"/>
    </location>
</feature>
<gene>
    <name evidence="9" type="ORF">HII31_01633</name>
</gene>
<proteinExistence type="predicted"/>
<keyword evidence="4 6" id="KW-0697">Rotamase</keyword>
<dbReference type="Proteomes" id="UP000660729">
    <property type="component" value="Unassembled WGS sequence"/>
</dbReference>
<evidence type="ECO:0000256" key="1">
    <source>
        <dbReference type="ARBA" id="ARBA00000971"/>
    </source>
</evidence>
<evidence type="ECO:0000256" key="5">
    <source>
        <dbReference type="ARBA" id="ARBA00023235"/>
    </source>
</evidence>
<dbReference type="GO" id="GO:0005783">
    <property type="term" value="C:endoplasmic reticulum"/>
    <property type="evidence" value="ECO:0007669"/>
    <property type="project" value="TreeGrafter"/>
</dbReference>
<dbReference type="GO" id="GO:0003755">
    <property type="term" value="F:peptidyl-prolyl cis-trans isomerase activity"/>
    <property type="evidence" value="ECO:0007669"/>
    <property type="project" value="UniProtKB-KW"/>
</dbReference>
<dbReference type="PROSITE" id="PS50059">
    <property type="entry name" value="FKBP_PPIASE"/>
    <property type="match status" value="1"/>
</dbReference>